<comment type="caution">
    <text evidence="1">The sequence shown here is derived from an EMBL/GenBank/DDBJ whole genome shotgun (WGS) entry which is preliminary data.</text>
</comment>
<evidence type="ECO:0000313" key="1">
    <source>
        <dbReference type="EMBL" id="MBC8539591.1"/>
    </source>
</evidence>
<dbReference type="Proteomes" id="UP000611762">
    <property type="component" value="Unassembled WGS sequence"/>
</dbReference>
<dbReference type="EMBL" id="JACRSU010000001">
    <property type="protein sequence ID" value="MBC8539591.1"/>
    <property type="molecule type" value="Genomic_DNA"/>
</dbReference>
<gene>
    <name evidence="1" type="ORF">H8698_01195</name>
</gene>
<evidence type="ECO:0000313" key="2">
    <source>
        <dbReference type="Proteomes" id="UP000611762"/>
    </source>
</evidence>
<keyword evidence="2" id="KW-1185">Reference proteome</keyword>
<name>A0A926DKM9_9FIRM</name>
<protein>
    <submittedName>
        <fullName evidence="1">Uncharacterized protein</fullName>
    </submittedName>
</protein>
<dbReference type="RefSeq" id="WP_249310799.1">
    <property type="nucleotide sequence ID" value="NZ_JACRSU010000001.1"/>
</dbReference>
<accession>A0A926DKM9</accession>
<organism evidence="1 2">
    <name type="scientific">Congzhengia minquanensis</name>
    <dbReference type="NCBI Taxonomy" id="2763657"/>
    <lineage>
        <taxon>Bacteria</taxon>
        <taxon>Bacillati</taxon>
        <taxon>Bacillota</taxon>
        <taxon>Clostridia</taxon>
        <taxon>Eubacteriales</taxon>
        <taxon>Oscillospiraceae</taxon>
        <taxon>Congzhengia</taxon>
    </lineage>
</organism>
<dbReference type="AlphaFoldDB" id="A0A926DKM9"/>
<reference evidence="1" key="1">
    <citation type="submission" date="2020-08" db="EMBL/GenBank/DDBJ databases">
        <title>Genome public.</title>
        <authorList>
            <person name="Liu C."/>
            <person name="Sun Q."/>
        </authorList>
    </citation>
    <scope>NUCLEOTIDE SEQUENCE</scope>
    <source>
        <strain evidence="1">H8</strain>
    </source>
</reference>
<proteinExistence type="predicted"/>
<sequence>MKFMVGLQTANNAFLDHIIKRKEHIYEVYFSWGDFANGRNSQIENSAFLPWDLQQKQIEALHRLSQNNIALNLLFNANCYGRDSLSRSFFQKIGDAVDYIVTRFGLQSVTTTSPLIAKFIKQNFSDIEVRASVNMGIGTTQGMDYVSNLFDSFYLQRELNRNFDKIAAVKKWCDTRGKRLYLLANSGCLNHCSAHTFHDNLVSHESELAKMDNAYAFHGICREYLKNPAHLDTLITDTSFIRPEDTDLYAPFVPAVKLATRIHKNPCLVLESYIRRKYSGDILALLEPAHSIYPYVLENGNPLKLVKLNEEL</sequence>